<reference evidence="2" key="1">
    <citation type="journal article" date="2022" name="bioRxiv">
        <title>Sequencing and chromosome-scale assembly of the giantPleurodeles waltlgenome.</title>
        <authorList>
            <person name="Brown T."/>
            <person name="Elewa A."/>
            <person name="Iarovenko S."/>
            <person name="Subramanian E."/>
            <person name="Araus A.J."/>
            <person name="Petzold A."/>
            <person name="Susuki M."/>
            <person name="Suzuki K.-i.T."/>
            <person name="Hayashi T."/>
            <person name="Toyoda A."/>
            <person name="Oliveira C."/>
            <person name="Osipova E."/>
            <person name="Leigh N.D."/>
            <person name="Simon A."/>
            <person name="Yun M.H."/>
        </authorList>
    </citation>
    <scope>NUCLEOTIDE SEQUENCE</scope>
    <source>
        <strain evidence="2">20211129_DDA</strain>
        <tissue evidence="2">Liver</tissue>
    </source>
</reference>
<dbReference type="EMBL" id="JANPWB010000016">
    <property type="protein sequence ID" value="KAJ1082192.1"/>
    <property type="molecule type" value="Genomic_DNA"/>
</dbReference>
<sequence length="112" mass="12715">MAKRGLQLGLNRGWGRSTQPEHCHEPLCVRPCGGRALTGLRSLQYNLWLQGGTRIRVCKLQPCEQRSLHLRSSKKESNLLFRALKKKQPNQDLQIRGPAVPEITRGRHPTSL</sequence>
<accession>A0AAV7KTY9</accession>
<organism evidence="2 3">
    <name type="scientific">Pleurodeles waltl</name>
    <name type="common">Iberian ribbed newt</name>
    <dbReference type="NCBI Taxonomy" id="8319"/>
    <lineage>
        <taxon>Eukaryota</taxon>
        <taxon>Metazoa</taxon>
        <taxon>Chordata</taxon>
        <taxon>Craniata</taxon>
        <taxon>Vertebrata</taxon>
        <taxon>Euteleostomi</taxon>
        <taxon>Amphibia</taxon>
        <taxon>Batrachia</taxon>
        <taxon>Caudata</taxon>
        <taxon>Salamandroidea</taxon>
        <taxon>Salamandridae</taxon>
        <taxon>Pleurodelinae</taxon>
        <taxon>Pleurodeles</taxon>
    </lineage>
</organism>
<name>A0AAV7KTY9_PLEWA</name>
<evidence type="ECO:0000256" key="1">
    <source>
        <dbReference type="SAM" id="MobiDB-lite"/>
    </source>
</evidence>
<gene>
    <name evidence="2" type="ORF">NDU88_002360</name>
</gene>
<protein>
    <submittedName>
        <fullName evidence="2">Uncharacterized protein</fullName>
    </submittedName>
</protein>
<keyword evidence="3" id="KW-1185">Reference proteome</keyword>
<proteinExistence type="predicted"/>
<comment type="caution">
    <text evidence="2">The sequence shown here is derived from an EMBL/GenBank/DDBJ whole genome shotgun (WGS) entry which is preliminary data.</text>
</comment>
<evidence type="ECO:0000313" key="3">
    <source>
        <dbReference type="Proteomes" id="UP001066276"/>
    </source>
</evidence>
<feature type="region of interest" description="Disordered" evidence="1">
    <location>
        <begin position="88"/>
        <end position="112"/>
    </location>
</feature>
<dbReference type="AlphaFoldDB" id="A0AAV7KTY9"/>
<dbReference type="Proteomes" id="UP001066276">
    <property type="component" value="Chromosome 12"/>
</dbReference>
<evidence type="ECO:0000313" key="2">
    <source>
        <dbReference type="EMBL" id="KAJ1082192.1"/>
    </source>
</evidence>